<sequence length="369" mass="41713">MGSADESKARRRVHNKMALPIAAAGILLYGSWLLLSADSKTLPTPAVEIPLKSDPPVGSNFLTPSPGPVVSPDSSSRSIFAPGSLSMTRVDSMSKCWVDPKGMYRTHFGDALCVVSESKKMVFYHVRKSGSSTGREVATKTFGGRDMQNCKRRAADIKDYYTVAFVRNPITRFFASYEEMFVRTLGLHKVPKQFDVFHADLENYKAYERLFCGPDADLPRSRGRKPCDQIPTRETGELAHRFERFVKSWDGTMFETHLGFQAPVLSSNDGKPFRLDFIGDTKHTNEHWQEIGKNLNVPKVDVIRGRAYPRRMNITYLQTETYERICRLAAIDFCCLNFELPPQCANAGVACEWEEHDGEQRIVPRVTKR</sequence>
<evidence type="ECO:0008006" key="2">
    <source>
        <dbReference type="Google" id="ProtNLM"/>
    </source>
</evidence>
<reference evidence="1" key="1">
    <citation type="submission" date="2021-01" db="EMBL/GenBank/DDBJ databases">
        <authorList>
            <person name="Corre E."/>
            <person name="Pelletier E."/>
            <person name="Niang G."/>
            <person name="Scheremetjew M."/>
            <person name="Finn R."/>
            <person name="Kale V."/>
            <person name="Holt S."/>
            <person name="Cochrane G."/>
            <person name="Meng A."/>
            <person name="Brown T."/>
            <person name="Cohen L."/>
        </authorList>
    </citation>
    <scope>NUCLEOTIDE SEQUENCE</scope>
    <source>
        <strain evidence="1">CCMP622</strain>
    </source>
</reference>
<proteinExistence type="predicted"/>
<protein>
    <recommendedName>
        <fullName evidence="2">Carbohydrate sulfotransferase</fullName>
    </recommendedName>
</protein>
<dbReference type="InterPro" id="IPR005331">
    <property type="entry name" value="Sulfotransferase"/>
</dbReference>
<organism evidence="1">
    <name type="scientific">Lotharella oceanica</name>
    <dbReference type="NCBI Taxonomy" id="641309"/>
    <lineage>
        <taxon>Eukaryota</taxon>
        <taxon>Sar</taxon>
        <taxon>Rhizaria</taxon>
        <taxon>Cercozoa</taxon>
        <taxon>Chlorarachniophyceae</taxon>
        <taxon>Lotharella</taxon>
    </lineage>
</organism>
<name>A0A7S2TNG6_9EUKA</name>
<dbReference type="AlphaFoldDB" id="A0A7S2TNG6"/>
<dbReference type="Pfam" id="PF03567">
    <property type="entry name" value="Sulfotransfer_2"/>
    <property type="match status" value="1"/>
</dbReference>
<dbReference type="GO" id="GO:0016020">
    <property type="term" value="C:membrane"/>
    <property type="evidence" value="ECO:0007669"/>
    <property type="project" value="InterPro"/>
</dbReference>
<evidence type="ECO:0000313" key="1">
    <source>
        <dbReference type="EMBL" id="CAD9761163.1"/>
    </source>
</evidence>
<dbReference type="EMBL" id="HBHP01013658">
    <property type="protein sequence ID" value="CAD9761163.1"/>
    <property type="molecule type" value="Transcribed_RNA"/>
</dbReference>
<accession>A0A7S2TNG6</accession>
<dbReference type="GO" id="GO:0008146">
    <property type="term" value="F:sulfotransferase activity"/>
    <property type="evidence" value="ECO:0007669"/>
    <property type="project" value="InterPro"/>
</dbReference>
<gene>
    <name evidence="1" type="ORF">LSP00402_LOCUS8530</name>
</gene>